<reference evidence="2 3" key="1">
    <citation type="journal article" date="2017" name="Nat. Commun.">
        <title>Genome assembly with in vitro proximity ligation data and whole-genome triplication in lettuce.</title>
        <authorList>
            <person name="Reyes-Chin-Wo S."/>
            <person name="Wang Z."/>
            <person name="Yang X."/>
            <person name="Kozik A."/>
            <person name="Arikit S."/>
            <person name="Song C."/>
            <person name="Xia L."/>
            <person name="Froenicke L."/>
            <person name="Lavelle D.O."/>
            <person name="Truco M.J."/>
            <person name="Xia R."/>
            <person name="Zhu S."/>
            <person name="Xu C."/>
            <person name="Xu H."/>
            <person name="Xu X."/>
            <person name="Cox K."/>
            <person name="Korf I."/>
            <person name="Meyers B.C."/>
            <person name="Michelmore R.W."/>
        </authorList>
    </citation>
    <scope>NUCLEOTIDE SEQUENCE [LARGE SCALE GENOMIC DNA]</scope>
    <source>
        <strain evidence="3">cv. Salinas</strain>
        <tissue evidence="2">Seedlings</tissue>
    </source>
</reference>
<dbReference type="SUPFAM" id="SSF57756">
    <property type="entry name" value="Retrovirus zinc finger-like domains"/>
    <property type="match status" value="1"/>
</dbReference>
<dbReference type="InterPro" id="IPR012337">
    <property type="entry name" value="RNaseH-like_sf"/>
</dbReference>
<dbReference type="PANTHER" id="PTHR34222:SF97">
    <property type="entry name" value="CATALYTIC REGION, PUTATIVE-RELATED"/>
    <property type="match status" value="1"/>
</dbReference>
<dbReference type="PROSITE" id="PS50994">
    <property type="entry name" value="INTEGRASE"/>
    <property type="match status" value="1"/>
</dbReference>
<dbReference type="InterPro" id="IPR001584">
    <property type="entry name" value="Integrase_cat-core"/>
</dbReference>
<dbReference type="SUPFAM" id="SSF53098">
    <property type="entry name" value="Ribonuclease H-like"/>
    <property type="match status" value="1"/>
</dbReference>
<proteinExistence type="predicted"/>
<dbReference type="EMBL" id="NBSK02000004">
    <property type="protein sequence ID" value="KAJ0211652.1"/>
    <property type="molecule type" value="Genomic_DNA"/>
</dbReference>
<dbReference type="AlphaFoldDB" id="A0A9R1XL82"/>
<evidence type="ECO:0000259" key="1">
    <source>
        <dbReference type="PROSITE" id="PS50994"/>
    </source>
</evidence>
<comment type="caution">
    <text evidence="2">The sequence shown here is derived from an EMBL/GenBank/DDBJ whole genome shotgun (WGS) entry which is preliminary data.</text>
</comment>
<gene>
    <name evidence="2" type="ORF">LSAT_V11C400219650</name>
</gene>
<protein>
    <recommendedName>
        <fullName evidence="1">Integrase catalytic domain-containing protein</fullName>
    </recommendedName>
</protein>
<dbReference type="InterPro" id="IPR036397">
    <property type="entry name" value="RNaseH_sf"/>
</dbReference>
<keyword evidence="3" id="KW-1185">Reference proteome</keyword>
<dbReference type="Proteomes" id="UP000235145">
    <property type="component" value="Unassembled WGS sequence"/>
</dbReference>
<dbReference type="InterPro" id="IPR036875">
    <property type="entry name" value="Znf_CCHC_sf"/>
</dbReference>
<dbReference type="GO" id="GO:0008270">
    <property type="term" value="F:zinc ion binding"/>
    <property type="evidence" value="ECO:0007669"/>
    <property type="project" value="InterPro"/>
</dbReference>
<dbReference type="Gene3D" id="3.30.420.10">
    <property type="entry name" value="Ribonuclease H-like superfamily/Ribonuclease H"/>
    <property type="match status" value="1"/>
</dbReference>
<dbReference type="PANTHER" id="PTHR34222">
    <property type="entry name" value="GAG_PRE-INTEGRS DOMAIN-CONTAINING PROTEIN"/>
    <property type="match status" value="1"/>
</dbReference>
<name>A0A9R1XL82_LACSA</name>
<dbReference type="GO" id="GO:0003676">
    <property type="term" value="F:nucleic acid binding"/>
    <property type="evidence" value="ECO:0007669"/>
    <property type="project" value="InterPro"/>
</dbReference>
<organism evidence="2 3">
    <name type="scientific">Lactuca sativa</name>
    <name type="common">Garden lettuce</name>
    <dbReference type="NCBI Taxonomy" id="4236"/>
    <lineage>
        <taxon>Eukaryota</taxon>
        <taxon>Viridiplantae</taxon>
        <taxon>Streptophyta</taxon>
        <taxon>Embryophyta</taxon>
        <taxon>Tracheophyta</taxon>
        <taxon>Spermatophyta</taxon>
        <taxon>Magnoliopsida</taxon>
        <taxon>eudicotyledons</taxon>
        <taxon>Gunneridae</taxon>
        <taxon>Pentapetalae</taxon>
        <taxon>asterids</taxon>
        <taxon>campanulids</taxon>
        <taxon>Asterales</taxon>
        <taxon>Asteraceae</taxon>
        <taxon>Cichorioideae</taxon>
        <taxon>Cichorieae</taxon>
        <taxon>Lactucinae</taxon>
        <taxon>Lactuca</taxon>
    </lineage>
</organism>
<evidence type="ECO:0000313" key="2">
    <source>
        <dbReference type="EMBL" id="KAJ0211652.1"/>
    </source>
</evidence>
<dbReference type="Pfam" id="PF00665">
    <property type="entry name" value="rve"/>
    <property type="match status" value="1"/>
</dbReference>
<feature type="domain" description="Integrase catalytic" evidence="1">
    <location>
        <begin position="239"/>
        <end position="330"/>
    </location>
</feature>
<evidence type="ECO:0000313" key="3">
    <source>
        <dbReference type="Proteomes" id="UP000235145"/>
    </source>
</evidence>
<sequence length="330" mass="37466">MGLIDSYKAIRGQILMMSPLPSISTVHSLLIHEERQREISAKLNLTTDSMAMHVNNSTPNYQSSKKYCSNCKKIGHVKSQCYRLIGFPSDFKFTKSKKFEFAAHNVVDNTPDNNQGISPDEYKQLIELLSKVNINEATRVNYVLTDGAMDTSGDFLDSHGNHVSYALNVVMGSNQETWVCLASSIILAADGYGLGHLPIYKMRSMSLLKRDCNEQTFNSCGICHQARQHKLSFTTSDYVSNNPFDLLHVGVWGPYKVETYNGFKYFLTLVDDYSRCTWVHLMKHKSSAFTFIQAFIKYVKNQFNINVKTIRTDNAFEMGSSNEGIKFFQE</sequence>
<accession>A0A9R1XL82</accession>
<dbReference type="GO" id="GO:0015074">
    <property type="term" value="P:DNA integration"/>
    <property type="evidence" value="ECO:0007669"/>
    <property type="project" value="InterPro"/>
</dbReference>